<organism evidence="1 2">
    <name type="scientific">Zophobas morio</name>
    <dbReference type="NCBI Taxonomy" id="2755281"/>
    <lineage>
        <taxon>Eukaryota</taxon>
        <taxon>Metazoa</taxon>
        <taxon>Ecdysozoa</taxon>
        <taxon>Arthropoda</taxon>
        <taxon>Hexapoda</taxon>
        <taxon>Insecta</taxon>
        <taxon>Pterygota</taxon>
        <taxon>Neoptera</taxon>
        <taxon>Endopterygota</taxon>
        <taxon>Coleoptera</taxon>
        <taxon>Polyphaga</taxon>
        <taxon>Cucujiformia</taxon>
        <taxon>Tenebrionidae</taxon>
        <taxon>Zophobas</taxon>
    </lineage>
</organism>
<gene>
    <name evidence="1" type="ORF">Zmor_019270</name>
</gene>
<evidence type="ECO:0000313" key="2">
    <source>
        <dbReference type="Proteomes" id="UP001168821"/>
    </source>
</evidence>
<name>A0AA38M8J5_9CUCU</name>
<reference evidence="1" key="1">
    <citation type="journal article" date="2023" name="G3 (Bethesda)">
        <title>Whole genome assemblies of Zophobas morio and Tenebrio molitor.</title>
        <authorList>
            <person name="Kaur S."/>
            <person name="Stinson S.A."/>
            <person name="diCenzo G.C."/>
        </authorList>
    </citation>
    <scope>NUCLEOTIDE SEQUENCE</scope>
    <source>
        <strain evidence="1">QUZm001</strain>
    </source>
</reference>
<protein>
    <submittedName>
        <fullName evidence="1">Uncharacterized protein</fullName>
    </submittedName>
</protein>
<proteinExistence type="predicted"/>
<dbReference type="Proteomes" id="UP001168821">
    <property type="component" value="Unassembled WGS sequence"/>
</dbReference>
<accession>A0AA38M8J5</accession>
<keyword evidence="2" id="KW-1185">Reference proteome</keyword>
<dbReference type="EMBL" id="JALNTZ010000006">
    <property type="protein sequence ID" value="KAJ3647391.1"/>
    <property type="molecule type" value="Genomic_DNA"/>
</dbReference>
<comment type="caution">
    <text evidence="1">The sequence shown here is derived from an EMBL/GenBank/DDBJ whole genome shotgun (WGS) entry which is preliminary data.</text>
</comment>
<evidence type="ECO:0000313" key="1">
    <source>
        <dbReference type="EMBL" id="KAJ3647391.1"/>
    </source>
</evidence>
<sequence length="181" mass="21105">MDIKLARNSWFRSAYPSISSNLIYAVIEWRIIPFIKILYCAAIDVSRTEAQLPPQLQSHLFVTEFYWFRPQDEQGDRFYFEINNYESSAFCTLRIIKSHLTPPNEFSVFGEKNRNDAAAYDREECTKRQKVQRSRRIFASRATTDFLIHPYLPSDRVSVRFAGGGAWSESGASLIQLRYVL</sequence>
<dbReference type="AlphaFoldDB" id="A0AA38M8J5"/>